<sequence length="93" mass="10378">MTIYSPGLNFSRHGIKKHSVVPRMFGTGDSFGPDKAVEDTVVRLEPYARVTFLLDYWSVMSDVLKDARGGSVVVRGHVGVAGRTKRPQRSSWR</sequence>
<comment type="caution">
    <text evidence="1">The sequence shown here is derived from an EMBL/GenBank/DDBJ whole genome shotgun (WGS) entry which is preliminary data.</text>
</comment>
<accession>A0A6M1R5C1</accession>
<gene>
    <name evidence="1" type="ORF">G5C66_21575</name>
</gene>
<name>A0A6M1R5C1_9ACTN</name>
<evidence type="ECO:0000313" key="1">
    <source>
        <dbReference type="EMBL" id="NGN95316.1"/>
    </source>
</evidence>
<evidence type="ECO:0000313" key="2">
    <source>
        <dbReference type="Proteomes" id="UP000483261"/>
    </source>
</evidence>
<proteinExistence type="predicted"/>
<organism evidence="1 2">
    <name type="scientific">Nocardioides turkmenicus</name>
    <dbReference type="NCBI Taxonomy" id="2711220"/>
    <lineage>
        <taxon>Bacteria</taxon>
        <taxon>Bacillati</taxon>
        <taxon>Actinomycetota</taxon>
        <taxon>Actinomycetes</taxon>
        <taxon>Propionibacteriales</taxon>
        <taxon>Nocardioidaceae</taxon>
        <taxon>Nocardioides</taxon>
    </lineage>
</organism>
<dbReference type="RefSeq" id="WP_165112984.1">
    <property type="nucleotide sequence ID" value="NZ_JAALAA010000022.1"/>
</dbReference>
<dbReference type="EMBL" id="JAALAA010000022">
    <property type="protein sequence ID" value="NGN95316.1"/>
    <property type="molecule type" value="Genomic_DNA"/>
</dbReference>
<protein>
    <submittedName>
        <fullName evidence="1">Uncharacterized protein</fullName>
    </submittedName>
</protein>
<reference evidence="1 2" key="1">
    <citation type="submission" date="2020-02" db="EMBL/GenBank/DDBJ databases">
        <title>Whole-genome analyses of novel actinobacteria.</title>
        <authorList>
            <person name="Sahin N."/>
        </authorList>
    </citation>
    <scope>NUCLEOTIDE SEQUENCE [LARGE SCALE GENOMIC DNA]</scope>
    <source>
        <strain evidence="1 2">KC13</strain>
    </source>
</reference>
<keyword evidence="2" id="KW-1185">Reference proteome</keyword>
<dbReference type="AlphaFoldDB" id="A0A6M1R5C1"/>
<dbReference type="Proteomes" id="UP000483261">
    <property type="component" value="Unassembled WGS sequence"/>
</dbReference>